<evidence type="ECO:0000313" key="2">
    <source>
        <dbReference type="EMBL" id="GAA3975889.1"/>
    </source>
</evidence>
<dbReference type="SMART" id="SM01034">
    <property type="entry name" value="BLUF"/>
    <property type="match status" value="1"/>
</dbReference>
<gene>
    <name evidence="2" type="ORF">GCM10022407_21770</name>
</gene>
<dbReference type="EMBL" id="BAABDI010000013">
    <property type="protein sequence ID" value="GAA3975889.1"/>
    <property type="molecule type" value="Genomic_DNA"/>
</dbReference>
<name>A0ABP7Q423_9BACT</name>
<dbReference type="Pfam" id="PF04940">
    <property type="entry name" value="BLUF"/>
    <property type="match status" value="1"/>
</dbReference>
<protein>
    <recommendedName>
        <fullName evidence="1">BLUF domain-containing protein</fullName>
    </recommendedName>
</protein>
<dbReference type="PROSITE" id="PS50925">
    <property type="entry name" value="BLUF"/>
    <property type="match status" value="1"/>
</dbReference>
<dbReference type="Proteomes" id="UP001501556">
    <property type="component" value="Unassembled WGS sequence"/>
</dbReference>
<reference evidence="3" key="1">
    <citation type="journal article" date="2019" name="Int. J. Syst. Evol. Microbiol.">
        <title>The Global Catalogue of Microorganisms (GCM) 10K type strain sequencing project: providing services to taxonomists for standard genome sequencing and annotation.</title>
        <authorList>
            <consortium name="The Broad Institute Genomics Platform"/>
            <consortium name="The Broad Institute Genome Sequencing Center for Infectious Disease"/>
            <person name="Wu L."/>
            <person name="Ma J."/>
        </authorList>
    </citation>
    <scope>NUCLEOTIDE SEQUENCE [LARGE SCALE GENOMIC DNA]</scope>
    <source>
        <strain evidence="3">JCM 17217</strain>
    </source>
</reference>
<evidence type="ECO:0000259" key="1">
    <source>
        <dbReference type="PROSITE" id="PS50925"/>
    </source>
</evidence>
<dbReference type="Gene3D" id="3.30.70.100">
    <property type="match status" value="1"/>
</dbReference>
<organism evidence="2 3">
    <name type="scientific">Hymenobacter antarcticus</name>
    <dbReference type="NCBI Taxonomy" id="486270"/>
    <lineage>
        <taxon>Bacteria</taxon>
        <taxon>Pseudomonadati</taxon>
        <taxon>Bacteroidota</taxon>
        <taxon>Cytophagia</taxon>
        <taxon>Cytophagales</taxon>
        <taxon>Hymenobacteraceae</taxon>
        <taxon>Hymenobacter</taxon>
    </lineage>
</organism>
<keyword evidence="3" id="KW-1185">Reference proteome</keyword>
<dbReference type="SUPFAM" id="SSF54975">
    <property type="entry name" value="Acylphosphatase/BLUF domain-like"/>
    <property type="match status" value="1"/>
</dbReference>
<dbReference type="InterPro" id="IPR036046">
    <property type="entry name" value="Acylphosphatase-like_dom_sf"/>
</dbReference>
<accession>A0ABP7Q423</accession>
<dbReference type="RefSeq" id="WP_345124109.1">
    <property type="nucleotide sequence ID" value="NZ_BAABDI010000013.1"/>
</dbReference>
<comment type="caution">
    <text evidence="2">The sequence shown here is derived from an EMBL/GenBank/DDBJ whole genome shotgun (WGS) entry which is preliminary data.</text>
</comment>
<dbReference type="InterPro" id="IPR007024">
    <property type="entry name" value="BLUF_domain"/>
</dbReference>
<evidence type="ECO:0000313" key="3">
    <source>
        <dbReference type="Proteomes" id="UP001501556"/>
    </source>
</evidence>
<feature type="domain" description="BLUF" evidence="1">
    <location>
        <begin position="1"/>
        <end position="94"/>
    </location>
</feature>
<sequence>MYHLIYRSQATQPFDASQLTRLLEQARASNLHQDLTGLLLYTPDQQFLQVLEGDEQAVRTLYYEHIMHDPRHDDCFVISEGVWTHRSFPDWKMGFLTDQHTDELTKPGFLEISGLRLVLSLLASNHPGLSRLLLEFVKRYDKIG</sequence>
<proteinExistence type="predicted"/>